<dbReference type="NCBIfam" id="TIGR01852">
    <property type="entry name" value="lipid_A_lpxA"/>
    <property type="match status" value="1"/>
</dbReference>
<dbReference type="EMBL" id="AP021861">
    <property type="protein sequence ID" value="BBO33381.1"/>
    <property type="molecule type" value="Genomic_DNA"/>
</dbReference>
<evidence type="ECO:0000256" key="3">
    <source>
        <dbReference type="ARBA" id="ARBA00022679"/>
    </source>
</evidence>
<dbReference type="Proteomes" id="UP000326837">
    <property type="component" value="Chromosome"/>
</dbReference>
<evidence type="ECO:0000256" key="4">
    <source>
        <dbReference type="ARBA" id="ARBA00023098"/>
    </source>
</evidence>
<name>A0A5K7XES5_9BACT</name>
<dbReference type="InterPro" id="IPR029098">
    <property type="entry name" value="Acetyltransf_C"/>
</dbReference>
<dbReference type="PIRSF" id="PIRSF000456">
    <property type="entry name" value="UDP-GlcNAc_acltr"/>
    <property type="match status" value="1"/>
</dbReference>
<feature type="domain" description="UDP N-acetylglucosamine O-acyltransferase C-terminal" evidence="6">
    <location>
        <begin position="174"/>
        <end position="247"/>
    </location>
</feature>
<dbReference type="InterPro" id="IPR037157">
    <property type="entry name" value="Acetyltransf_C_sf"/>
</dbReference>
<organism evidence="7 8">
    <name type="scientific">Lacipirellula parvula</name>
    <dbReference type="NCBI Taxonomy" id="2650471"/>
    <lineage>
        <taxon>Bacteria</taxon>
        <taxon>Pseudomonadati</taxon>
        <taxon>Planctomycetota</taxon>
        <taxon>Planctomycetia</taxon>
        <taxon>Pirellulales</taxon>
        <taxon>Lacipirellulaceae</taxon>
        <taxon>Lacipirellula</taxon>
    </lineage>
</organism>
<dbReference type="GO" id="GO:0008780">
    <property type="term" value="F:acyl-[acyl-carrier-protein]-UDP-N-acetylglucosamine O-acyltransferase activity"/>
    <property type="evidence" value="ECO:0007669"/>
    <property type="project" value="UniProtKB-EC"/>
</dbReference>
<keyword evidence="1" id="KW-0444">Lipid biosynthesis</keyword>
<evidence type="ECO:0000256" key="2">
    <source>
        <dbReference type="ARBA" id="ARBA00022556"/>
    </source>
</evidence>
<proteinExistence type="predicted"/>
<keyword evidence="8" id="KW-1185">Reference proteome</keyword>
<dbReference type="PANTHER" id="PTHR43480:SF1">
    <property type="entry name" value="ACYL-[ACYL-CARRIER-PROTEIN]--UDP-N-ACETYLGLUCOSAMINE O-ACYLTRANSFERASE, MITOCHONDRIAL-RELATED"/>
    <property type="match status" value="1"/>
</dbReference>
<dbReference type="SUPFAM" id="SSF51161">
    <property type="entry name" value="Trimeric LpxA-like enzymes"/>
    <property type="match status" value="1"/>
</dbReference>
<dbReference type="GO" id="GO:0016020">
    <property type="term" value="C:membrane"/>
    <property type="evidence" value="ECO:0007669"/>
    <property type="project" value="GOC"/>
</dbReference>
<keyword evidence="5 7" id="KW-0012">Acyltransferase</keyword>
<dbReference type="PANTHER" id="PTHR43480">
    <property type="entry name" value="ACYL-[ACYL-CARRIER-PROTEIN]--UDP-N-ACETYLGLUCOSAMINE O-ACYLTRANSFERASE"/>
    <property type="match status" value="1"/>
</dbReference>
<accession>A0A5K7XES5</accession>
<dbReference type="AlphaFoldDB" id="A0A5K7XES5"/>
<dbReference type="Pfam" id="PF13720">
    <property type="entry name" value="Acetyltransf_11"/>
    <property type="match status" value="1"/>
</dbReference>
<dbReference type="Gene3D" id="2.160.10.10">
    <property type="entry name" value="Hexapeptide repeat proteins"/>
    <property type="match status" value="1"/>
</dbReference>
<dbReference type="RefSeq" id="WP_152099168.1">
    <property type="nucleotide sequence ID" value="NZ_AP021861.1"/>
</dbReference>
<dbReference type="EC" id="2.3.1.129" evidence="7"/>
<keyword evidence="4" id="KW-0443">Lipid metabolism</keyword>
<dbReference type="NCBIfam" id="NF003657">
    <property type="entry name" value="PRK05289.1"/>
    <property type="match status" value="1"/>
</dbReference>
<dbReference type="KEGG" id="lpav:PLANPX_2993"/>
<evidence type="ECO:0000313" key="7">
    <source>
        <dbReference type="EMBL" id="BBO33381.1"/>
    </source>
</evidence>
<sequence>MPIHPTAVVDIAAEIDGSASIGPHAVVSGPVTIGPDCVLSPAAIVMGHTTLEAGCHLHSRAVVGDAPQDLKYHGEASYCRIGEGSVIREGATVHHGTAAGTATIVGKRCLLMTNSHVGHNSELSDDVILVSGALLGGHVHVGPRAIVSGNAAVHQHVRIGELSLVGMLARITQDVPPFCITDQGGNVIAENRVGMKRAGLTLGERAELRAAFGAIYREGIGRNAAVQYLQDTMKTEAGQRLLAFYARGSGMRLYDPGSAAYLRLSSASKRL</sequence>
<protein>
    <submittedName>
        <fullName evidence="7">O-acyltransferase</fullName>
        <ecNumber evidence="7">2.3.1.129</ecNumber>
    </submittedName>
</protein>
<dbReference type="InterPro" id="IPR010137">
    <property type="entry name" value="Lipid_A_LpxA"/>
</dbReference>
<dbReference type="InterPro" id="IPR011004">
    <property type="entry name" value="Trimer_LpxA-like_sf"/>
</dbReference>
<reference evidence="8" key="1">
    <citation type="submission" date="2019-10" db="EMBL/GenBank/DDBJ databases">
        <title>Lacipirellula parvula gen. nov., sp. nov., representing a lineage of planctomycetes widespread in freshwater anoxic habitats, and description of the family Lacipirellulaceae.</title>
        <authorList>
            <person name="Dedysh S.N."/>
            <person name="Kulichevskaya I.S."/>
            <person name="Beletsky A.V."/>
            <person name="Rakitin A.L."/>
            <person name="Mardanov A.V."/>
            <person name="Ivanova A.A."/>
            <person name="Saltykova V.X."/>
            <person name="Rijpstra W.I.C."/>
            <person name="Sinninghe Damste J.S."/>
            <person name="Ravin N.V."/>
        </authorList>
    </citation>
    <scope>NUCLEOTIDE SEQUENCE [LARGE SCALE GENOMIC DNA]</scope>
    <source>
        <strain evidence="8">PX69</strain>
    </source>
</reference>
<gene>
    <name evidence="7" type="ORF">PLANPX_2993</name>
</gene>
<dbReference type="Gene3D" id="1.20.1180.10">
    <property type="entry name" value="Udp N-acetylglucosamine O-acyltransferase, C-terminal domain"/>
    <property type="match status" value="1"/>
</dbReference>
<keyword evidence="2" id="KW-0441">Lipid A biosynthesis</keyword>
<keyword evidence="3 7" id="KW-0808">Transferase</keyword>
<evidence type="ECO:0000259" key="6">
    <source>
        <dbReference type="Pfam" id="PF13720"/>
    </source>
</evidence>
<evidence type="ECO:0000313" key="8">
    <source>
        <dbReference type="Proteomes" id="UP000326837"/>
    </source>
</evidence>
<evidence type="ECO:0000256" key="5">
    <source>
        <dbReference type="ARBA" id="ARBA00023315"/>
    </source>
</evidence>
<dbReference type="GO" id="GO:0009245">
    <property type="term" value="P:lipid A biosynthetic process"/>
    <property type="evidence" value="ECO:0007669"/>
    <property type="project" value="UniProtKB-KW"/>
</dbReference>
<evidence type="ECO:0000256" key="1">
    <source>
        <dbReference type="ARBA" id="ARBA00022516"/>
    </source>
</evidence>